<dbReference type="EMBL" id="UASD01000004">
    <property type="protein sequence ID" value="SPX09188.1"/>
    <property type="molecule type" value="Genomic_DNA"/>
</dbReference>
<sequence length="54" mass="6276">MTVTLSMMTTPLLMKLVDKWLSRQFNGPEEEDEKPWVNDDKPQVIVVGFGRLVR</sequence>
<proteinExistence type="predicted"/>
<protein>
    <submittedName>
        <fullName evidence="1">Glutathione-regulated potassium-efflux system protein (K(+)/H(+)antiporter)</fullName>
    </submittedName>
</protein>
<name>A0A2X1PQZ5_ECOLX</name>
<organism evidence="1 2">
    <name type="scientific">Escherichia coli</name>
    <dbReference type="NCBI Taxonomy" id="562"/>
    <lineage>
        <taxon>Bacteria</taxon>
        <taxon>Pseudomonadati</taxon>
        <taxon>Pseudomonadota</taxon>
        <taxon>Gammaproteobacteria</taxon>
        <taxon>Enterobacterales</taxon>
        <taxon>Enterobacteriaceae</taxon>
        <taxon>Escherichia</taxon>
    </lineage>
</organism>
<dbReference type="AlphaFoldDB" id="A0A2X1PQZ5"/>
<evidence type="ECO:0000313" key="1">
    <source>
        <dbReference type="EMBL" id="SPX09188.1"/>
    </source>
</evidence>
<evidence type="ECO:0000313" key="2">
    <source>
        <dbReference type="Proteomes" id="UP000250780"/>
    </source>
</evidence>
<dbReference type="Proteomes" id="UP000250780">
    <property type="component" value="Unassembled WGS sequence"/>
</dbReference>
<reference evidence="1 2" key="1">
    <citation type="submission" date="2018-06" db="EMBL/GenBank/DDBJ databases">
        <authorList>
            <consortium name="Pathogen Informatics"/>
            <person name="Doyle S."/>
        </authorList>
    </citation>
    <scope>NUCLEOTIDE SEQUENCE [LARGE SCALE GENOMIC DNA]</scope>
    <source>
        <strain evidence="1 2">NCTC9073</strain>
    </source>
</reference>
<accession>A0A2X1PQZ5</accession>
<gene>
    <name evidence="1" type="primary">kefB_2</name>
    <name evidence="1" type="ORF">NCTC9073_00435</name>
</gene>